<sequence length="81" mass="9111">MSYLIGGKILNRMVGLEKLNEISSMTTYRVKDASKVHDVIQKLNIETKYFAILVNGQKADSNMQIERNDEILVLPKISGGK</sequence>
<name>A0ABY6HSD2_9ARCH</name>
<protein>
    <recommendedName>
        <fullName evidence="3">MoaD/ThiS family protein</fullName>
    </recommendedName>
</protein>
<dbReference type="SUPFAM" id="SSF54285">
    <property type="entry name" value="MoaD/ThiS"/>
    <property type="match status" value="1"/>
</dbReference>
<evidence type="ECO:0000313" key="1">
    <source>
        <dbReference type="EMBL" id="UYP46325.1"/>
    </source>
</evidence>
<organism evidence="1 2">
    <name type="scientific">Candidatus Lokiarchaeum ossiferum</name>
    <dbReference type="NCBI Taxonomy" id="2951803"/>
    <lineage>
        <taxon>Archaea</taxon>
        <taxon>Promethearchaeati</taxon>
        <taxon>Promethearchaeota</taxon>
        <taxon>Promethearchaeia</taxon>
        <taxon>Promethearchaeales</taxon>
        <taxon>Promethearchaeaceae</taxon>
        <taxon>Candidatus Lokiarchaeum</taxon>
    </lineage>
</organism>
<reference evidence="1" key="1">
    <citation type="submission" date="2022-09" db="EMBL/GenBank/DDBJ databases">
        <title>Actin cytoskeleton and complex cell architecture in an #Asgard archaeon.</title>
        <authorList>
            <person name="Ponce Toledo R.I."/>
            <person name="Schleper C."/>
            <person name="Rodrigues Oliveira T."/>
            <person name="Wollweber F."/>
            <person name="Xu J."/>
            <person name="Rittmann S."/>
            <person name="Klingl A."/>
            <person name="Pilhofer M."/>
        </authorList>
    </citation>
    <scope>NUCLEOTIDE SEQUENCE</scope>
    <source>
        <strain evidence="1">B-35</strain>
    </source>
</reference>
<evidence type="ECO:0008006" key="3">
    <source>
        <dbReference type="Google" id="ProtNLM"/>
    </source>
</evidence>
<dbReference type="InterPro" id="IPR012675">
    <property type="entry name" value="Beta-grasp_dom_sf"/>
</dbReference>
<dbReference type="InterPro" id="IPR003749">
    <property type="entry name" value="ThiS/MoaD-like"/>
</dbReference>
<dbReference type="Pfam" id="PF02597">
    <property type="entry name" value="ThiS"/>
    <property type="match status" value="1"/>
</dbReference>
<dbReference type="InterPro" id="IPR016155">
    <property type="entry name" value="Mopterin_synth/thiamin_S_b"/>
</dbReference>
<dbReference type="EMBL" id="CP104013">
    <property type="protein sequence ID" value="UYP46325.1"/>
    <property type="molecule type" value="Genomic_DNA"/>
</dbReference>
<dbReference type="Proteomes" id="UP001208689">
    <property type="component" value="Chromosome"/>
</dbReference>
<keyword evidence="2" id="KW-1185">Reference proteome</keyword>
<evidence type="ECO:0000313" key="2">
    <source>
        <dbReference type="Proteomes" id="UP001208689"/>
    </source>
</evidence>
<gene>
    <name evidence="1" type="ORF">NEF87_002610</name>
</gene>
<dbReference type="Gene3D" id="3.10.20.30">
    <property type="match status" value="1"/>
</dbReference>
<proteinExistence type="predicted"/>
<accession>A0ABY6HSD2</accession>